<feature type="transmembrane region" description="Helical" evidence="1">
    <location>
        <begin position="63"/>
        <end position="84"/>
    </location>
</feature>
<dbReference type="AlphaFoldDB" id="A0A9D1RFI9"/>
<evidence type="ECO:0000256" key="1">
    <source>
        <dbReference type="SAM" id="Phobius"/>
    </source>
</evidence>
<accession>A0A9D1RFI9</accession>
<feature type="transmembrane region" description="Helical" evidence="1">
    <location>
        <begin position="90"/>
        <end position="113"/>
    </location>
</feature>
<dbReference type="Proteomes" id="UP000824205">
    <property type="component" value="Unassembled WGS sequence"/>
</dbReference>
<dbReference type="Pfam" id="PF03729">
    <property type="entry name" value="DUF308"/>
    <property type="match status" value="2"/>
</dbReference>
<keyword evidence="1" id="KW-0812">Transmembrane</keyword>
<keyword evidence="1" id="KW-1133">Transmembrane helix</keyword>
<organism evidence="2 3">
    <name type="scientific">Candidatus Eubacterium faecipullorum</name>
    <dbReference type="NCBI Taxonomy" id="2838571"/>
    <lineage>
        <taxon>Bacteria</taxon>
        <taxon>Bacillati</taxon>
        <taxon>Bacillota</taxon>
        <taxon>Clostridia</taxon>
        <taxon>Eubacteriales</taxon>
        <taxon>Eubacteriaceae</taxon>
        <taxon>Eubacterium</taxon>
    </lineage>
</organism>
<feature type="transmembrane region" description="Helical" evidence="1">
    <location>
        <begin position="12"/>
        <end position="30"/>
    </location>
</feature>
<evidence type="ECO:0000313" key="2">
    <source>
        <dbReference type="EMBL" id="HIW85661.1"/>
    </source>
</evidence>
<name>A0A9D1RFI9_9FIRM</name>
<comment type="caution">
    <text evidence="2">The sequence shown here is derived from an EMBL/GenBank/DDBJ whole genome shotgun (WGS) entry which is preliminary data.</text>
</comment>
<gene>
    <name evidence="2" type="ORF">IAA48_04120</name>
</gene>
<feature type="transmembrane region" description="Helical" evidence="1">
    <location>
        <begin position="36"/>
        <end position="58"/>
    </location>
</feature>
<dbReference type="PANTHER" id="PTHR34989:SF1">
    <property type="entry name" value="PROTEIN HDED"/>
    <property type="match status" value="1"/>
</dbReference>
<keyword evidence="1" id="KW-0472">Membrane</keyword>
<feature type="transmembrane region" description="Helical" evidence="1">
    <location>
        <begin position="120"/>
        <end position="142"/>
    </location>
</feature>
<dbReference type="PANTHER" id="PTHR34989">
    <property type="entry name" value="PROTEIN HDED"/>
    <property type="match status" value="1"/>
</dbReference>
<evidence type="ECO:0000313" key="3">
    <source>
        <dbReference type="Proteomes" id="UP000824205"/>
    </source>
</evidence>
<reference evidence="2" key="2">
    <citation type="submission" date="2021-04" db="EMBL/GenBank/DDBJ databases">
        <authorList>
            <person name="Gilroy R."/>
        </authorList>
    </citation>
    <scope>NUCLEOTIDE SEQUENCE</scope>
    <source>
        <strain evidence="2">421</strain>
    </source>
</reference>
<reference evidence="2" key="1">
    <citation type="journal article" date="2021" name="PeerJ">
        <title>Extensive microbial diversity within the chicken gut microbiome revealed by metagenomics and culture.</title>
        <authorList>
            <person name="Gilroy R."/>
            <person name="Ravi A."/>
            <person name="Getino M."/>
            <person name="Pursley I."/>
            <person name="Horton D.L."/>
            <person name="Alikhan N.F."/>
            <person name="Baker D."/>
            <person name="Gharbi K."/>
            <person name="Hall N."/>
            <person name="Watson M."/>
            <person name="Adriaenssens E.M."/>
            <person name="Foster-Nyarko E."/>
            <person name="Jarju S."/>
            <person name="Secka A."/>
            <person name="Antonio M."/>
            <person name="Oren A."/>
            <person name="Chaudhuri R.R."/>
            <person name="La Ragione R."/>
            <person name="Hildebrand F."/>
            <person name="Pallen M.J."/>
        </authorList>
    </citation>
    <scope>NUCLEOTIDE SEQUENCE</scope>
    <source>
        <strain evidence="2">421</strain>
    </source>
</reference>
<protein>
    <submittedName>
        <fullName evidence="2">DUF308 domain-containing protein</fullName>
    </submittedName>
</protein>
<dbReference type="InterPro" id="IPR005325">
    <property type="entry name" value="DUF308_memb"/>
</dbReference>
<feature type="transmembrane region" description="Helical" evidence="1">
    <location>
        <begin position="148"/>
        <end position="168"/>
    </location>
</feature>
<dbReference type="InterPro" id="IPR052712">
    <property type="entry name" value="Acid_resist_chaperone_HdeD"/>
</dbReference>
<dbReference type="GO" id="GO:0005886">
    <property type="term" value="C:plasma membrane"/>
    <property type="evidence" value="ECO:0007669"/>
    <property type="project" value="TreeGrafter"/>
</dbReference>
<dbReference type="EMBL" id="DXGE01000017">
    <property type="protein sequence ID" value="HIW85661.1"/>
    <property type="molecule type" value="Genomic_DNA"/>
</dbReference>
<proteinExistence type="predicted"/>
<sequence>MRKVLAEIKKYSIIIIIVCAVLGALLIAFPDRMLEYTSLFIGGAFIACGVFAIINYLIKRRFVFTLTLGIIAALSGLIICLAYKQILSVIVFLMGIFLLVGGIINLVNSFYVAASMPHSWIITTVLSVVSAALGIVCMSNPFRAQNTLVQFLGIGLIVFAVLDLIAYIQIHEIAKKVKDKLSDNKGDDGTIEVDYREVDDD</sequence>